<evidence type="ECO:0000313" key="2">
    <source>
        <dbReference type="EMBL" id="RDH82294.1"/>
    </source>
</evidence>
<name>A0A370DD34_9GAMM</name>
<protein>
    <submittedName>
        <fullName evidence="2">Uncharacterized protein</fullName>
    </submittedName>
</protein>
<feature type="transmembrane region" description="Helical" evidence="1">
    <location>
        <begin position="58"/>
        <end position="79"/>
    </location>
</feature>
<evidence type="ECO:0000313" key="3">
    <source>
        <dbReference type="Proteomes" id="UP000254266"/>
    </source>
</evidence>
<dbReference type="AlphaFoldDB" id="A0A370DD34"/>
<keyword evidence="1" id="KW-0812">Transmembrane</keyword>
<keyword evidence="3" id="KW-1185">Reference proteome</keyword>
<gene>
    <name evidence="2" type="ORF">DIZ80_08315</name>
</gene>
<proteinExistence type="predicted"/>
<reference evidence="2 3" key="1">
    <citation type="journal article" date="2018" name="ISME J.">
        <title>Endosymbiont genomes yield clues of tubeworm success.</title>
        <authorList>
            <person name="Li Y."/>
            <person name="Liles M.R."/>
            <person name="Halanych K.M."/>
        </authorList>
    </citation>
    <scope>NUCLEOTIDE SEQUENCE [LARGE SCALE GENOMIC DNA]</scope>
    <source>
        <strain evidence="2">A1464</strain>
    </source>
</reference>
<comment type="caution">
    <text evidence="2">The sequence shown here is derived from an EMBL/GenBank/DDBJ whole genome shotgun (WGS) entry which is preliminary data.</text>
</comment>
<feature type="transmembrane region" description="Helical" evidence="1">
    <location>
        <begin position="29"/>
        <end position="46"/>
    </location>
</feature>
<accession>A0A370DD34</accession>
<dbReference type="EMBL" id="QFXC01000011">
    <property type="protein sequence ID" value="RDH82294.1"/>
    <property type="molecule type" value="Genomic_DNA"/>
</dbReference>
<organism evidence="2 3">
    <name type="scientific">endosymbiont of Galathealinum brachiosum</name>
    <dbReference type="NCBI Taxonomy" id="2200906"/>
    <lineage>
        <taxon>Bacteria</taxon>
        <taxon>Pseudomonadati</taxon>
        <taxon>Pseudomonadota</taxon>
        <taxon>Gammaproteobacteria</taxon>
        <taxon>sulfur-oxidizing symbionts</taxon>
    </lineage>
</organism>
<keyword evidence="1" id="KW-1133">Transmembrane helix</keyword>
<sequence>MKFSNNIVWWYWAVTTLLLMGVVSGNQQSLYVVIVLNFIQVLHFILREKSLVAFPVQVRLTYFSLLIIAQLPFMFWVYWWQLIGTAAMVLFEYCFLARCMSLMAWNRNEEFTFFLLKKTFLSAPVKGNVLQGLPASN</sequence>
<keyword evidence="1" id="KW-0472">Membrane</keyword>
<dbReference type="Proteomes" id="UP000254266">
    <property type="component" value="Unassembled WGS sequence"/>
</dbReference>
<feature type="transmembrane region" description="Helical" evidence="1">
    <location>
        <begin position="7"/>
        <end position="23"/>
    </location>
</feature>
<evidence type="ECO:0000256" key="1">
    <source>
        <dbReference type="SAM" id="Phobius"/>
    </source>
</evidence>